<dbReference type="InterPro" id="IPR000422">
    <property type="entry name" value="DHBP_synthase_RibB"/>
</dbReference>
<comment type="catalytic activity">
    <reaction evidence="7">
        <text>D-ribulose 5-phosphate = (2S)-2-hydroxy-3-oxobutyl phosphate + formate + H(+)</text>
        <dbReference type="Rhea" id="RHEA:18457"/>
        <dbReference type="ChEBI" id="CHEBI:15378"/>
        <dbReference type="ChEBI" id="CHEBI:15740"/>
        <dbReference type="ChEBI" id="CHEBI:58121"/>
        <dbReference type="ChEBI" id="CHEBI:58830"/>
        <dbReference type="EC" id="4.1.99.12"/>
    </reaction>
</comment>
<comment type="subunit">
    <text evidence="7">Homodimer.</text>
</comment>
<gene>
    <name evidence="8" type="ORF">JCM19294_549</name>
</gene>
<comment type="cofactor">
    <cofactor evidence="7">
        <name>Mg(2+)</name>
        <dbReference type="ChEBI" id="CHEBI:18420"/>
    </cofactor>
    <cofactor evidence="7">
        <name>Mn(2+)</name>
        <dbReference type="ChEBI" id="CHEBI:29035"/>
    </cofactor>
    <text evidence="7">Binds 2 divalent metal cations per subunit. Magnesium or manganese.</text>
</comment>
<dbReference type="GO" id="GO:0009231">
    <property type="term" value="P:riboflavin biosynthetic process"/>
    <property type="evidence" value="ECO:0007669"/>
    <property type="project" value="UniProtKB-UniPathway"/>
</dbReference>
<dbReference type="AlphaFoldDB" id="A0A090Q5N1"/>
<keyword evidence="9" id="KW-1185">Reference proteome</keyword>
<keyword evidence="7" id="KW-0464">Manganese</keyword>
<dbReference type="Pfam" id="PF00926">
    <property type="entry name" value="DHBP_synthase"/>
    <property type="match status" value="1"/>
</dbReference>
<name>A0A090Q5N1_9FLAO</name>
<comment type="pathway">
    <text evidence="2 7">Cofactor biosynthesis; riboflavin biosynthesis; 2-hydroxy-3-oxobutyl phosphate from D-ribulose 5-phosphate: step 1/1.</text>
</comment>
<evidence type="ECO:0000313" key="8">
    <source>
        <dbReference type="EMBL" id="GAK97043.1"/>
    </source>
</evidence>
<dbReference type="EMBL" id="BBML01000004">
    <property type="protein sequence ID" value="GAK97043.1"/>
    <property type="molecule type" value="Genomic_DNA"/>
</dbReference>
<sequence length="167" mass="18174">MIAPAEIKLDRIEDAIEDIKKGKVIIVVDDENRENEGDFLASAASVTPEMINFMATHGRGLICAPITDSRCKELDLQAMVTNNSDPMETAFTVSIDLRGHGVTTGISASDRAKTIQALINPDTRPHDFSKPGHIFPLRAKDGGVLRRTGHTEAAIDFARLAGHEQLE</sequence>
<dbReference type="GO" id="GO:0003935">
    <property type="term" value="F:GTP cyclohydrolase II activity"/>
    <property type="evidence" value="ECO:0007669"/>
    <property type="project" value="TreeGrafter"/>
</dbReference>
<accession>A0A090Q5N1</accession>
<dbReference type="Gene3D" id="3.90.870.10">
    <property type="entry name" value="DHBP synthase"/>
    <property type="match status" value="1"/>
</dbReference>
<organism evidence="8 9">
    <name type="scientific">Nonlabens tegetincola</name>
    <dbReference type="NCBI Taxonomy" id="323273"/>
    <lineage>
        <taxon>Bacteria</taxon>
        <taxon>Pseudomonadati</taxon>
        <taxon>Bacteroidota</taxon>
        <taxon>Flavobacteriia</taxon>
        <taxon>Flavobacteriales</taxon>
        <taxon>Flavobacteriaceae</taxon>
        <taxon>Nonlabens</taxon>
    </lineage>
</organism>
<evidence type="ECO:0000256" key="1">
    <source>
        <dbReference type="ARBA" id="ARBA00002284"/>
    </source>
</evidence>
<keyword evidence="7" id="KW-0460">Magnesium</keyword>
<dbReference type="GO" id="GO:0046872">
    <property type="term" value="F:metal ion binding"/>
    <property type="evidence" value="ECO:0007669"/>
    <property type="project" value="UniProtKB-KW"/>
</dbReference>
<dbReference type="PANTHER" id="PTHR21327">
    <property type="entry name" value="GTP CYCLOHYDROLASE II-RELATED"/>
    <property type="match status" value="1"/>
</dbReference>
<keyword evidence="5 7" id="KW-0686">Riboflavin biosynthesis</keyword>
<evidence type="ECO:0000256" key="4">
    <source>
        <dbReference type="ARBA" id="ARBA00018836"/>
    </source>
</evidence>
<comment type="caution">
    <text evidence="8">The sequence shown here is derived from an EMBL/GenBank/DDBJ whole genome shotgun (WGS) entry which is preliminary data.</text>
</comment>
<dbReference type="NCBIfam" id="TIGR00506">
    <property type="entry name" value="ribB"/>
    <property type="match status" value="1"/>
</dbReference>
<reference evidence="8" key="1">
    <citation type="journal article" date="2014" name="Genome Announc.">
        <title>Draft Genome Sequences of Marine Flavobacterium Nonlabens Strains NR17, NR24, NR27, NR32, NR33, and Ara13.</title>
        <authorList>
            <person name="Nakanishi M."/>
            <person name="Meirelles P."/>
            <person name="Suzuki R."/>
            <person name="Takatani N."/>
            <person name="Mino S."/>
            <person name="Suda W."/>
            <person name="Oshima K."/>
            <person name="Hattori M."/>
            <person name="Ohkuma M."/>
            <person name="Hosokawa M."/>
            <person name="Miyashita K."/>
            <person name="Thompson F.L."/>
            <person name="Niwa A."/>
            <person name="Sawabe T."/>
            <person name="Sawabe T."/>
        </authorList>
    </citation>
    <scope>NUCLEOTIDE SEQUENCE [LARGE SCALE GENOMIC DNA]</scope>
    <source>
        <strain evidence="8">JCM 19294</strain>
    </source>
</reference>
<comment type="similarity">
    <text evidence="7">Belongs to the DHBP synthase family.</text>
</comment>
<dbReference type="PANTHER" id="PTHR21327:SF18">
    <property type="entry name" value="3,4-DIHYDROXY-2-BUTANONE 4-PHOSPHATE SYNTHASE"/>
    <property type="match status" value="1"/>
</dbReference>
<dbReference type="UniPathway" id="UPA00275">
    <property type="reaction ID" value="UER00399"/>
</dbReference>
<keyword evidence="7 8" id="KW-0456">Lyase</keyword>
<evidence type="ECO:0000313" key="9">
    <source>
        <dbReference type="Proteomes" id="UP000029221"/>
    </source>
</evidence>
<dbReference type="GO" id="GO:0005829">
    <property type="term" value="C:cytosol"/>
    <property type="evidence" value="ECO:0007669"/>
    <property type="project" value="TreeGrafter"/>
</dbReference>
<keyword evidence="6 7" id="KW-0479">Metal-binding</keyword>
<evidence type="ECO:0000256" key="7">
    <source>
        <dbReference type="RuleBase" id="RU003843"/>
    </source>
</evidence>
<dbReference type="SUPFAM" id="SSF55821">
    <property type="entry name" value="YrdC/RibB"/>
    <property type="match status" value="1"/>
</dbReference>
<dbReference type="InterPro" id="IPR017945">
    <property type="entry name" value="DHBP_synth_RibB-like_a/b_dom"/>
</dbReference>
<evidence type="ECO:0000256" key="2">
    <source>
        <dbReference type="ARBA" id="ARBA00004904"/>
    </source>
</evidence>
<dbReference type="Proteomes" id="UP000029221">
    <property type="component" value="Unassembled WGS sequence"/>
</dbReference>
<evidence type="ECO:0000256" key="6">
    <source>
        <dbReference type="ARBA" id="ARBA00022723"/>
    </source>
</evidence>
<evidence type="ECO:0000256" key="3">
    <source>
        <dbReference type="ARBA" id="ARBA00012153"/>
    </source>
</evidence>
<keyword evidence="8" id="KW-0378">Hydrolase</keyword>
<dbReference type="EC" id="4.1.99.12" evidence="3 7"/>
<comment type="function">
    <text evidence="1 7">Catalyzes the conversion of D-ribulose 5-phosphate to formate and 3,4-dihydroxy-2-butanone 4-phosphate.</text>
</comment>
<dbReference type="eggNOG" id="COG0108">
    <property type="taxonomic scope" value="Bacteria"/>
</dbReference>
<protein>
    <recommendedName>
        <fullName evidence="4 7">3,4-dihydroxy-2-butanone 4-phosphate synthase</fullName>
        <shortName evidence="7">DHBP synthase</shortName>
        <ecNumber evidence="3 7">4.1.99.12</ecNumber>
    </recommendedName>
</protein>
<dbReference type="GO" id="GO:0008686">
    <property type="term" value="F:3,4-dihydroxy-2-butanone-4-phosphate synthase activity"/>
    <property type="evidence" value="ECO:0007669"/>
    <property type="project" value="UniProtKB-EC"/>
</dbReference>
<proteinExistence type="inferred from homology"/>
<evidence type="ECO:0000256" key="5">
    <source>
        <dbReference type="ARBA" id="ARBA00022619"/>
    </source>
</evidence>